<evidence type="ECO:0000313" key="1">
    <source>
        <dbReference type="EMBL" id="MDG0816325.1"/>
    </source>
</evidence>
<reference evidence="1" key="1">
    <citation type="submission" date="2022-08" db="EMBL/GenBank/DDBJ databases">
        <title>Novel Bdellovibrio Species Isolated from Svalbard: Designation Bdellovibrio svalbardensis.</title>
        <authorList>
            <person name="Mitchell R.J."/>
            <person name="Choi S.Y."/>
        </authorList>
    </citation>
    <scope>NUCLEOTIDE SEQUENCE</scope>
    <source>
        <strain evidence="1">PAP01</strain>
    </source>
</reference>
<organism evidence="1 2">
    <name type="scientific">Bdellovibrio svalbardensis</name>
    <dbReference type="NCBI Taxonomy" id="2972972"/>
    <lineage>
        <taxon>Bacteria</taxon>
        <taxon>Pseudomonadati</taxon>
        <taxon>Bdellovibrionota</taxon>
        <taxon>Bdellovibrionia</taxon>
        <taxon>Bdellovibrionales</taxon>
        <taxon>Pseudobdellovibrionaceae</taxon>
        <taxon>Bdellovibrio</taxon>
    </lineage>
</organism>
<dbReference type="EMBL" id="JANRMI010000002">
    <property type="protein sequence ID" value="MDG0816325.1"/>
    <property type="molecule type" value="Genomic_DNA"/>
</dbReference>
<sequence length="108" mass="12404">MPKPNPDLVMTLHFESPQINTLHYSRKHESGFCERKAQYEYDGKILKQTVVWVNPENSPSCSQDSDMLLGQVSTTPVRISNEALYMDLPLGEEELTYVWTKSNNQETP</sequence>
<name>A0ABT6DHJ7_9BACT</name>
<gene>
    <name evidence="1" type="ORF">NWE73_08125</name>
</gene>
<dbReference type="Proteomes" id="UP001152321">
    <property type="component" value="Unassembled WGS sequence"/>
</dbReference>
<keyword evidence="2" id="KW-1185">Reference proteome</keyword>
<dbReference type="RefSeq" id="WP_277577803.1">
    <property type="nucleotide sequence ID" value="NZ_JANRMI010000002.1"/>
</dbReference>
<evidence type="ECO:0000313" key="2">
    <source>
        <dbReference type="Proteomes" id="UP001152321"/>
    </source>
</evidence>
<proteinExistence type="predicted"/>
<accession>A0ABT6DHJ7</accession>
<protein>
    <submittedName>
        <fullName evidence="1">Uncharacterized protein</fullName>
    </submittedName>
</protein>
<comment type="caution">
    <text evidence="1">The sequence shown here is derived from an EMBL/GenBank/DDBJ whole genome shotgun (WGS) entry which is preliminary data.</text>
</comment>